<dbReference type="SMART" id="SM01126">
    <property type="entry name" value="DDE_Tnp_IS1595"/>
    <property type="match status" value="1"/>
</dbReference>
<dbReference type="EMBL" id="LGUB01001331">
    <property type="protein sequence ID" value="KRH91981.1"/>
    <property type="molecule type" value="Genomic_DNA"/>
</dbReference>
<name>A0A0R0LR45_9MICR</name>
<feature type="non-terminal residue" evidence="2">
    <location>
        <position position="1"/>
    </location>
</feature>
<gene>
    <name evidence="2" type="ORF">M153_15638000400</name>
</gene>
<reference evidence="2 3" key="1">
    <citation type="submission" date="2015-07" db="EMBL/GenBank/DDBJ databases">
        <title>The genome of Pseudoloma neurophilia, a relevant intracellular parasite of the zebrafish.</title>
        <authorList>
            <person name="Ndikumana S."/>
            <person name="Pelin A."/>
            <person name="Sanders J."/>
            <person name="Corradi N."/>
        </authorList>
    </citation>
    <scope>NUCLEOTIDE SEQUENCE [LARGE SCALE GENOMIC DNA]</scope>
    <source>
        <strain evidence="2 3">MK1</strain>
    </source>
</reference>
<dbReference type="PANTHER" id="PTHR47163">
    <property type="entry name" value="DDE_TNP_IS1595 DOMAIN-CONTAINING PROTEIN"/>
    <property type="match status" value="1"/>
</dbReference>
<keyword evidence="3" id="KW-1185">Reference proteome</keyword>
<accession>A0A0R0LR45</accession>
<dbReference type="VEuPathDB" id="MicrosporidiaDB:M153_15638000400"/>
<dbReference type="InterPro" id="IPR053164">
    <property type="entry name" value="IS1016-like_transposase"/>
</dbReference>
<sequence>SEEKNIIVEIDESKFGKREYNPGQRFKGQWVLVLVERTKERKIILIPVKKRDSATLLQIIKKYVHPQSVIYTDKWRGYNDFKNNFRDHKTVNHSEHYKNQNTVFIQTQL</sequence>
<evidence type="ECO:0000313" key="3">
    <source>
        <dbReference type="Proteomes" id="UP000051530"/>
    </source>
</evidence>
<dbReference type="Pfam" id="PF12762">
    <property type="entry name" value="DDE_Tnp_IS1595"/>
    <property type="match status" value="1"/>
</dbReference>
<proteinExistence type="predicted"/>
<dbReference type="PANTHER" id="PTHR47163:SF3">
    <property type="entry name" value="PROTEIN CBG18017"/>
    <property type="match status" value="1"/>
</dbReference>
<evidence type="ECO:0000259" key="1">
    <source>
        <dbReference type="SMART" id="SM01126"/>
    </source>
</evidence>
<protein>
    <submittedName>
        <fullName evidence="2">Putative transposase-like protein</fullName>
    </submittedName>
</protein>
<dbReference type="AlphaFoldDB" id="A0A0R0LR45"/>
<evidence type="ECO:0000313" key="2">
    <source>
        <dbReference type="EMBL" id="KRH91981.1"/>
    </source>
</evidence>
<dbReference type="OrthoDB" id="2192452at2759"/>
<dbReference type="Proteomes" id="UP000051530">
    <property type="component" value="Unassembled WGS sequence"/>
</dbReference>
<organism evidence="2 3">
    <name type="scientific">Pseudoloma neurophilia</name>
    <dbReference type="NCBI Taxonomy" id="146866"/>
    <lineage>
        <taxon>Eukaryota</taxon>
        <taxon>Fungi</taxon>
        <taxon>Fungi incertae sedis</taxon>
        <taxon>Microsporidia</taxon>
        <taxon>Pseudoloma</taxon>
    </lineage>
</organism>
<dbReference type="InterPro" id="IPR024445">
    <property type="entry name" value="Tnp_ISXO2-like"/>
</dbReference>
<feature type="domain" description="ISXO2-like transposase" evidence="1">
    <location>
        <begin position="7"/>
        <end position="109"/>
    </location>
</feature>
<comment type="caution">
    <text evidence="2">The sequence shown here is derived from an EMBL/GenBank/DDBJ whole genome shotgun (WGS) entry which is preliminary data.</text>
</comment>